<organism evidence="3 4">
    <name type="scientific">Hibiscus trionum</name>
    <name type="common">Flower of an hour</name>
    <dbReference type="NCBI Taxonomy" id="183268"/>
    <lineage>
        <taxon>Eukaryota</taxon>
        <taxon>Viridiplantae</taxon>
        <taxon>Streptophyta</taxon>
        <taxon>Embryophyta</taxon>
        <taxon>Tracheophyta</taxon>
        <taxon>Spermatophyta</taxon>
        <taxon>Magnoliopsida</taxon>
        <taxon>eudicotyledons</taxon>
        <taxon>Gunneridae</taxon>
        <taxon>Pentapetalae</taxon>
        <taxon>rosids</taxon>
        <taxon>malvids</taxon>
        <taxon>Malvales</taxon>
        <taxon>Malvaceae</taxon>
        <taxon>Malvoideae</taxon>
        <taxon>Hibiscus</taxon>
    </lineage>
</organism>
<dbReference type="InterPro" id="IPR012677">
    <property type="entry name" value="Nucleotide-bd_a/b_plait_sf"/>
</dbReference>
<evidence type="ECO:0000313" key="4">
    <source>
        <dbReference type="Proteomes" id="UP001165190"/>
    </source>
</evidence>
<sequence length="292" mass="33025">MGDRASENGRGISHWRVGYTVFVDNVSKRIHHSALKEAFGSYGKVVDVFVAYRNRKRRLKPTTFAFIRFNKKVEAIRAMKESSGRLMDGFRVRVVEATTKSAAVPQHTAKEPMGKKCQWALKDSRSFRDVLLGKKVGGNKVNPGETTITPNLENATVVLVEECSPNTEGPACSGGKSIIIVRDVEMEWRKRSLVGQIKSMYNMDVTQEGLRSDGVNVEVCPWNGLQVILRFPSSVECQACWNRRTELVELWFDELELLEGFEGKNVTKIWVKLLDVPLKIWNKDFFVGVGNR</sequence>
<keyword evidence="1" id="KW-0694">RNA-binding</keyword>
<protein>
    <recommendedName>
        <fullName evidence="2">RRM domain-containing protein</fullName>
    </recommendedName>
</protein>
<dbReference type="InterPro" id="IPR000504">
    <property type="entry name" value="RRM_dom"/>
</dbReference>
<dbReference type="PANTHER" id="PTHR48034">
    <property type="entry name" value="TRANSFORMER-2 SEX-DETERMINING PROTEIN-RELATED"/>
    <property type="match status" value="1"/>
</dbReference>
<gene>
    <name evidence="3" type="ORF">HRI_004190800</name>
</gene>
<accession>A0A9W7MQ06</accession>
<dbReference type="AlphaFoldDB" id="A0A9W7MQ06"/>
<dbReference type="InterPro" id="IPR050441">
    <property type="entry name" value="RBM"/>
</dbReference>
<dbReference type="GO" id="GO:0003723">
    <property type="term" value="F:RNA binding"/>
    <property type="evidence" value="ECO:0007669"/>
    <property type="project" value="UniProtKB-UniRule"/>
</dbReference>
<dbReference type="CDD" id="cd00590">
    <property type="entry name" value="RRM_SF"/>
    <property type="match status" value="1"/>
</dbReference>
<feature type="domain" description="RRM" evidence="2">
    <location>
        <begin position="19"/>
        <end position="99"/>
    </location>
</feature>
<dbReference type="SMART" id="SM00360">
    <property type="entry name" value="RRM"/>
    <property type="match status" value="1"/>
</dbReference>
<dbReference type="Proteomes" id="UP001165190">
    <property type="component" value="Unassembled WGS sequence"/>
</dbReference>
<keyword evidence="4" id="KW-1185">Reference proteome</keyword>
<evidence type="ECO:0000259" key="2">
    <source>
        <dbReference type="PROSITE" id="PS50102"/>
    </source>
</evidence>
<dbReference type="Gene3D" id="3.30.70.330">
    <property type="match status" value="1"/>
</dbReference>
<dbReference type="SUPFAM" id="SSF54928">
    <property type="entry name" value="RNA-binding domain, RBD"/>
    <property type="match status" value="1"/>
</dbReference>
<dbReference type="InterPro" id="IPR035979">
    <property type="entry name" value="RBD_domain_sf"/>
</dbReference>
<dbReference type="Pfam" id="PF00076">
    <property type="entry name" value="RRM_1"/>
    <property type="match status" value="1"/>
</dbReference>
<evidence type="ECO:0000313" key="3">
    <source>
        <dbReference type="EMBL" id="GMJ05216.1"/>
    </source>
</evidence>
<evidence type="ECO:0000256" key="1">
    <source>
        <dbReference type="PROSITE-ProRule" id="PRU00176"/>
    </source>
</evidence>
<name>A0A9W7MQ06_HIBTR</name>
<dbReference type="OrthoDB" id="1001739at2759"/>
<comment type="caution">
    <text evidence="3">The sequence shown here is derived from an EMBL/GenBank/DDBJ whole genome shotgun (WGS) entry which is preliminary data.</text>
</comment>
<dbReference type="PROSITE" id="PS50102">
    <property type="entry name" value="RRM"/>
    <property type="match status" value="1"/>
</dbReference>
<reference evidence="3" key="1">
    <citation type="submission" date="2023-05" db="EMBL/GenBank/DDBJ databases">
        <title>Genome and transcriptome analyses reveal genes involved in the formation of fine ridges on petal epidermal cells in Hibiscus trionum.</title>
        <authorList>
            <person name="Koshimizu S."/>
            <person name="Masuda S."/>
            <person name="Ishii T."/>
            <person name="Shirasu K."/>
            <person name="Hoshino A."/>
            <person name="Arita M."/>
        </authorList>
    </citation>
    <scope>NUCLEOTIDE SEQUENCE</scope>
    <source>
        <strain evidence="3">Hamamatsu line</strain>
    </source>
</reference>
<dbReference type="EMBL" id="BSYR01000044">
    <property type="protein sequence ID" value="GMJ05216.1"/>
    <property type="molecule type" value="Genomic_DNA"/>
</dbReference>
<proteinExistence type="predicted"/>